<evidence type="ECO:0000256" key="4">
    <source>
        <dbReference type="ARBA" id="ARBA00022989"/>
    </source>
</evidence>
<protein>
    <recommendedName>
        <fullName evidence="10">Polysaccharide chain length determinant N-terminal domain-containing protein</fullName>
    </recommendedName>
</protein>
<evidence type="ECO:0000256" key="5">
    <source>
        <dbReference type="ARBA" id="ARBA00023136"/>
    </source>
</evidence>
<evidence type="ECO:0000313" key="9">
    <source>
        <dbReference type="EMBL" id="VAW49066.1"/>
    </source>
</evidence>
<keyword evidence="4 6" id="KW-1133">Transmembrane helix</keyword>
<feature type="transmembrane region" description="Helical" evidence="6">
    <location>
        <begin position="53"/>
        <end position="71"/>
    </location>
</feature>
<keyword evidence="3 6" id="KW-0812">Transmembrane</keyword>
<dbReference type="PANTHER" id="PTHR32309">
    <property type="entry name" value="TYROSINE-PROTEIN KINASE"/>
    <property type="match status" value="1"/>
</dbReference>
<evidence type="ECO:0000259" key="7">
    <source>
        <dbReference type="Pfam" id="PF02706"/>
    </source>
</evidence>
<keyword evidence="2" id="KW-1003">Cell membrane</keyword>
<dbReference type="PANTHER" id="PTHR32309:SF13">
    <property type="entry name" value="FERRIC ENTEROBACTIN TRANSPORT PROTEIN FEPE"/>
    <property type="match status" value="1"/>
</dbReference>
<dbReference type="AlphaFoldDB" id="A0A3B0WXH5"/>
<evidence type="ECO:0008006" key="10">
    <source>
        <dbReference type="Google" id="ProtNLM"/>
    </source>
</evidence>
<sequence>MVSDQKTEENSAPKIELTHEELKKILCVQQAPDERYVDDEIDLAELWQGLMRYKVLIIGLTMVVTVVAAIVSMKMTPKYESTVLMAPVSSEGASSGLLAQYGGLASMAGISLPSGSGGVSQAEEAQAILMSYRFLSEYIKEKALKPVLFYEQWSMDKQDWISKKEGILAGIKLSLLGQPSKADFEYQGQEVLADGEPSMAESVRVFKQLLSISEEGKTGLIRLKIAWINPVQARIWANELVQRVDDELRQKAILESQDIIEYMQKKLPSIELQDLRMIALSMIEEQVKKITFAEVNKEYVFKVIDPAIVAEKPVSPKKGLIVAVGFILGLMLSVFVALILNWRKNKLELK</sequence>
<feature type="transmembrane region" description="Helical" evidence="6">
    <location>
        <begin position="320"/>
        <end position="340"/>
    </location>
</feature>
<feature type="domain" description="Tyrosine-protein kinase G-rich" evidence="8">
    <location>
        <begin position="302"/>
        <end position="339"/>
    </location>
</feature>
<feature type="domain" description="Polysaccharide chain length determinant N-terminal" evidence="7">
    <location>
        <begin position="39"/>
        <end position="141"/>
    </location>
</feature>
<dbReference type="InterPro" id="IPR032807">
    <property type="entry name" value="GNVR"/>
</dbReference>
<evidence type="ECO:0000259" key="8">
    <source>
        <dbReference type="Pfam" id="PF13807"/>
    </source>
</evidence>
<evidence type="ECO:0000256" key="1">
    <source>
        <dbReference type="ARBA" id="ARBA00004651"/>
    </source>
</evidence>
<dbReference type="InterPro" id="IPR003856">
    <property type="entry name" value="LPS_length_determ_N"/>
</dbReference>
<evidence type="ECO:0000256" key="2">
    <source>
        <dbReference type="ARBA" id="ARBA00022475"/>
    </source>
</evidence>
<evidence type="ECO:0000256" key="3">
    <source>
        <dbReference type="ARBA" id="ARBA00022692"/>
    </source>
</evidence>
<name>A0A3B0WXH5_9ZZZZ</name>
<proteinExistence type="predicted"/>
<organism evidence="9">
    <name type="scientific">hydrothermal vent metagenome</name>
    <dbReference type="NCBI Taxonomy" id="652676"/>
    <lineage>
        <taxon>unclassified sequences</taxon>
        <taxon>metagenomes</taxon>
        <taxon>ecological metagenomes</taxon>
    </lineage>
</organism>
<gene>
    <name evidence="9" type="ORF">MNBD_GAMMA04-2035</name>
</gene>
<evidence type="ECO:0000256" key="6">
    <source>
        <dbReference type="SAM" id="Phobius"/>
    </source>
</evidence>
<dbReference type="GO" id="GO:0004713">
    <property type="term" value="F:protein tyrosine kinase activity"/>
    <property type="evidence" value="ECO:0007669"/>
    <property type="project" value="TreeGrafter"/>
</dbReference>
<reference evidence="9" key="1">
    <citation type="submission" date="2018-06" db="EMBL/GenBank/DDBJ databases">
        <authorList>
            <person name="Zhirakovskaya E."/>
        </authorList>
    </citation>
    <scope>NUCLEOTIDE SEQUENCE</scope>
</reference>
<dbReference type="InterPro" id="IPR050445">
    <property type="entry name" value="Bact_polysacc_biosynth/exp"/>
</dbReference>
<dbReference type="EMBL" id="UOFB01000318">
    <property type="protein sequence ID" value="VAW49066.1"/>
    <property type="molecule type" value="Genomic_DNA"/>
</dbReference>
<keyword evidence="5 6" id="KW-0472">Membrane</keyword>
<accession>A0A3B0WXH5</accession>
<dbReference type="Pfam" id="PF13807">
    <property type="entry name" value="GNVR"/>
    <property type="match status" value="1"/>
</dbReference>
<dbReference type="GO" id="GO:0005886">
    <property type="term" value="C:plasma membrane"/>
    <property type="evidence" value="ECO:0007669"/>
    <property type="project" value="UniProtKB-SubCell"/>
</dbReference>
<dbReference type="Pfam" id="PF02706">
    <property type="entry name" value="Wzz"/>
    <property type="match status" value="1"/>
</dbReference>
<comment type="subcellular location">
    <subcellularLocation>
        <location evidence="1">Cell membrane</location>
        <topology evidence="1">Multi-pass membrane protein</topology>
    </subcellularLocation>
</comment>